<name>A0ACD5UP27_AVESA</name>
<evidence type="ECO:0000313" key="1">
    <source>
        <dbReference type="EnsemblPlants" id="AVESA.00010b.r2.2CG0292100.1.CDS"/>
    </source>
</evidence>
<organism evidence="1 2">
    <name type="scientific">Avena sativa</name>
    <name type="common">Oat</name>
    <dbReference type="NCBI Taxonomy" id="4498"/>
    <lineage>
        <taxon>Eukaryota</taxon>
        <taxon>Viridiplantae</taxon>
        <taxon>Streptophyta</taxon>
        <taxon>Embryophyta</taxon>
        <taxon>Tracheophyta</taxon>
        <taxon>Spermatophyta</taxon>
        <taxon>Magnoliopsida</taxon>
        <taxon>Liliopsida</taxon>
        <taxon>Poales</taxon>
        <taxon>Poaceae</taxon>
        <taxon>BOP clade</taxon>
        <taxon>Pooideae</taxon>
        <taxon>Poodae</taxon>
        <taxon>Poeae</taxon>
        <taxon>Poeae Chloroplast Group 1 (Aveneae type)</taxon>
        <taxon>Aveninae</taxon>
        <taxon>Avena</taxon>
    </lineage>
</organism>
<keyword evidence="2" id="KW-1185">Reference proteome</keyword>
<proteinExistence type="predicted"/>
<reference evidence="1" key="2">
    <citation type="submission" date="2025-09" db="UniProtKB">
        <authorList>
            <consortium name="EnsemblPlants"/>
        </authorList>
    </citation>
    <scope>IDENTIFICATION</scope>
</reference>
<reference evidence="1" key="1">
    <citation type="submission" date="2021-05" db="EMBL/GenBank/DDBJ databases">
        <authorList>
            <person name="Scholz U."/>
            <person name="Mascher M."/>
            <person name="Fiebig A."/>
        </authorList>
    </citation>
    <scope>NUCLEOTIDE SEQUENCE [LARGE SCALE GENOMIC DNA]</scope>
</reference>
<dbReference type="Proteomes" id="UP001732700">
    <property type="component" value="Chromosome 2C"/>
</dbReference>
<sequence length="174" mass="18015">MRLAVPLVRALATSASGSAAAASLKVGDALRSDRRRFTEDDVAAYADVSGDRNPVHLDDAVARGAGGFARGRVVHGMLAASLFPALIASHFPGAVYASQSLRFAAPVHVGDGAVAEVKALNIKASGGRHIVKFSTKCFTSGGDEDNDEKETLVIDGEAMAFLPTLHLTSEGIAQ</sequence>
<evidence type="ECO:0000313" key="2">
    <source>
        <dbReference type="Proteomes" id="UP001732700"/>
    </source>
</evidence>
<accession>A0ACD5UP27</accession>
<protein>
    <submittedName>
        <fullName evidence="1">Uncharacterized protein</fullName>
    </submittedName>
</protein>
<dbReference type="EnsemblPlants" id="AVESA.00010b.r2.2CG0292100.1">
    <property type="protein sequence ID" value="AVESA.00010b.r2.2CG0292100.1.CDS"/>
    <property type="gene ID" value="AVESA.00010b.r2.2CG0292100"/>
</dbReference>